<keyword evidence="2" id="KW-1003">Cell membrane</keyword>
<evidence type="ECO:0000256" key="3">
    <source>
        <dbReference type="ARBA" id="ARBA00022692"/>
    </source>
</evidence>
<keyword evidence="5 7" id="KW-0472">Membrane</keyword>
<evidence type="ECO:0000256" key="5">
    <source>
        <dbReference type="ARBA" id="ARBA00023136"/>
    </source>
</evidence>
<dbReference type="GO" id="GO:0015031">
    <property type="term" value="P:protein transport"/>
    <property type="evidence" value="ECO:0007669"/>
    <property type="project" value="UniProtKB-KW"/>
</dbReference>
<dbReference type="EMBL" id="CAADEZ010000115">
    <property type="protein sequence ID" value="VFJ53501.1"/>
    <property type="molecule type" value="Genomic_DNA"/>
</dbReference>
<keyword evidence="4 7" id="KW-1133">Transmembrane helix</keyword>
<feature type="transmembrane region" description="Helical" evidence="7">
    <location>
        <begin position="63"/>
        <end position="88"/>
    </location>
</feature>
<evidence type="ECO:0000256" key="4">
    <source>
        <dbReference type="ARBA" id="ARBA00022989"/>
    </source>
</evidence>
<evidence type="ECO:0000256" key="6">
    <source>
        <dbReference type="RuleBase" id="RU004057"/>
    </source>
</evidence>
<sequence>MTFEFRPLWLLSLLFLLGISFAYLGWLQGRELPFFSLPALEIGSEGSVLHYAGMVLNRSLSTVYPALMLFLFFIFLVYAGIQSIGLAMDMRRHRQHSMGMSARNLPIRWATLIAPLLGRPTSRFTRIAQWSNGDWRAYCEQAPIALLSPITLAVQTFPLFGFVGTIAGIASALKYLPTGDNADASIASLTASLYTAFDTTFIGLIASLTLMLLSYGMEQGWTRMRRIAGIGSGLPS</sequence>
<feature type="domain" description="MotA/TolQ/ExbB proton channel" evidence="8">
    <location>
        <begin position="151"/>
        <end position="213"/>
    </location>
</feature>
<comment type="similarity">
    <text evidence="6">Belongs to the exbB/tolQ family.</text>
</comment>
<dbReference type="EMBL" id="CAADFL010000014">
    <property type="protein sequence ID" value="VFK06336.1"/>
    <property type="molecule type" value="Genomic_DNA"/>
</dbReference>
<protein>
    <submittedName>
        <fullName evidence="10">MotA/TolQ/ExbB proton channel family protein</fullName>
    </submittedName>
</protein>
<reference evidence="10" key="1">
    <citation type="submission" date="2019-02" db="EMBL/GenBank/DDBJ databases">
        <authorList>
            <person name="Gruber-Vodicka R. H."/>
            <person name="Seah K. B. B."/>
        </authorList>
    </citation>
    <scope>NUCLEOTIDE SEQUENCE</scope>
    <source>
        <strain evidence="10">BECK_BZ163</strain>
        <strain evidence="11">BECK_BZ164</strain>
        <strain evidence="9">BECK_BZ165</strain>
    </source>
</reference>
<feature type="transmembrane region" description="Helical" evidence="7">
    <location>
        <begin position="193"/>
        <end position="216"/>
    </location>
</feature>
<evidence type="ECO:0000259" key="8">
    <source>
        <dbReference type="Pfam" id="PF01618"/>
    </source>
</evidence>
<keyword evidence="6" id="KW-0813">Transport</keyword>
<dbReference type="InterPro" id="IPR002898">
    <property type="entry name" value="MotA_ExbB_proton_chnl"/>
</dbReference>
<comment type="subcellular location">
    <subcellularLocation>
        <location evidence="1">Cell membrane</location>
        <topology evidence="1">Multi-pass membrane protein</topology>
    </subcellularLocation>
    <subcellularLocation>
        <location evidence="6">Membrane</location>
        <topology evidence="6">Multi-pass membrane protein</topology>
    </subcellularLocation>
</comment>
<dbReference type="Pfam" id="PF01618">
    <property type="entry name" value="MotA_ExbB"/>
    <property type="match status" value="1"/>
</dbReference>
<dbReference type="GO" id="GO:0005886">
    <property type="term" value="C:plasma membrane"/>
    <property type="evidence" value="ECO:0007669"/>
    <property type="project" value="UniProtKB-SubCell"/>
</dbReference>
<name>A0A450SJB5_9GAMM</name>
<gene>
    <name evidence="10" type="ORF">BECKFM1743A_GA0114220_101157</name>
    <name evidence="11" type="ORF">BECKFM1743B_GA0114221_1001411</name>
    <name evidence="9" type="ORF">BECKFM1743C_GA0114222_100147</name>
</gene>
<proteinExistence type="inferred from homology"/>
<dbReference type="EMBL" id="CAADFA010000014">
    <property type="protein sequence ID" value="VFJ44632.1"/>
    <property type="molecule type" value="Genomic_DNA"/>
</dbReference>
<evidence type="ECO:0000313" key="9">
    <source>
        <dbReference type="EMBL" id="VFJ44632.1"/>
    </source>
</evidence>
<organism evidence="10">
    <name type="scientific">Candidatus Kentrum sp. FM</name>
    <dbReference type="NCBI Taxonomy" id="2126340"/>
    <lineage>
        <taxon>Bacteria</taxon>
        <taxon>Pseudomonadati</taxon>
        <taxon>Pseudomonadota</taxon>
        <taxon>Gammaproteobacteria</taxon>
        <taxon>Candidatus Kentrum</taxon>
    </lineage>
</organism>
<evidence type="ECO:0000256" key="2">
    <source>
        <dbReference type="ARBA" id="ARBA00022475"/>
    </source>
</evidence>
<keyword evidence="3 7" id="KW-0812">Transmembrane</keyword>
<evidence type="ECO:0000256" key="1">
    <source>
        <dbReference type="ARBA" id="ARBA00004651"/>
    </source>
</evidence>
<accession>A0A450SJB5</accession>
<evidence type="ECO:0000313" key="10">
    <source>
        <dbReference type="EMBL" id="VFJ53501.1"/>
    </source>
</evidence>
<evidence type="ECO:0000313" key="11">
    <source>
        <dbReference type="EMBL" id="VFK06336.1"/>
    </source>
</evidence>
<keyword evidence="6" id="KW-0653">Protein transport</keyword>
<dbReference type="AlphaFoldDB" id="A0A450SJB5"/>
<evidence type="ECO:0000256" key="7">
    <source>
        <dbReference type="SAM" id="Phobius"/>
    </source>
</evidence>
<feature type="transmembrane region" description="Helical" evidence="7">
    <location>
        <begin position="150"/>
        <end position="173"/>
    </location>
</feature>